<feature type="transmembrane region" description="Helical" evidence="1">
    <location>
        <begin position="34"/>
        <end position="52"/>
    </location>
</feature>
<proteinExistence type="predicted"/>
<dbReference type="Pfam" id="PF13272">
    <property type="entry name" value="Holin_2-3"/>
    <property type="match status" value="1"/>
</dbReference>
<keyword evidence="3" id="KW-1185">Reference proteome</keyword>
<comment type="caution">
    <text evidence="2">The sequence shown here is derived from an EMBL/GenBank/DDBJ whole genome shotgun (WGS) entry which is preliminary data.</text>
</comment>
<feature type="transmembrane region" description="Helical" evidence="1">
    <location>
        <begin position="10"/>
        <end position="28"/>
    </location>
</feature>
<dbReference type="RefSeq" id="WP_284187950.1">
    <property type="nucleotide sequence ID" value="NZ_BSPX01000029.1"/>
</dbReference>
<name>A0ABQ6FD59_9RHOO</name>
<keyword evidence="1" id="KW-0812">Transmembrane</keyword>
<dbReference type="Proteomes" id="UP001157167">
    <property type="component" value="Unassembled WGS sequence"/>
</dbReference>
<keyword evidence="1" id="KW-1133">Transmembrane helix</keyword>
<gene>
    <name evidence="2" type="ORF">GCM10007933_21250</name>
</gene>
<protein>
    <submittedName>
        <fullName evidence="2">Membrane protein</fullName>
    </submittedName>
</protein>
<evidence type="ECO:0000313" key="3">
    <source>
        <dbReference type="Proteomes" id="UP001157167"/>
    </source>
</evidence>
<evidence type="ECO:0000256" key="1">
    <source>
        <dbReference type="SAM" id="Phobius"/>
    </source>
</evidence>
<evidence type="ECO:0000313" key="2">
    <source>
        <dbReference type="EMBL" id="GLT22665.1"/>
    </source>
</evidence>
<reference evidence="3" key="1">
    <citation type="journal article" date="2019" name="Int. J. Syst. Evol. Microbiol.">
        <title>The Global Catalogue of Microorganisms (GCM) 10K type strain sequencing project: providing services to taxonomists for standard genome sequencing and annotation.</title>
        <authorList>
            <consortium name="The Broad Institute Genomics Platform"/>
            <consortium name="The Broad Institute Genome Sequencing Center for Infectious Disease"/>
            <person name="Wu L."/>
            <person name="Ma J."/>
        </authorList>
    </citation>
    <scope>NUCLEOTIDE SEQUENCE [LARGE SCALE GENOMIC DNA]</scope>
    <source>
        <strain evidence="3">NBRC 102407</strain>
    </source>
</reference>
<sequence length="125" mass="13730">MLTFPKCPRLFGWLIVTILLLVAIAFLAPQQLPVSLYKLSLVSMAGVVGYWLDRSLFPYARPDALTDYCAVDDIESLEDLKLDEGENPEPILAEFDTRANIVFGLAMLRRAIIVGCAMLALGLGA</sequence>
<dbReference type="InterPro" id="IPR025140">
    <property type="entry name" value="Holin_2-3"/>
</dbReference>
<keyword evidence="1" id="KW-0472">Membrane</keyword>
<feature type="transmembrane region" description="Helical" evidence="1">
    <location>
        <begin position="101"/>
        <end position="123"/>
    </location>
</feature>
<organism evidence="2 3">
    <name type="scientific">Zoogloea oryzae</name>
    <dbReference type="NCBI Taxonomy" id="310767"/>
    <lineage>
        <taxon>Bacteria</taxon>
        <taxon>Pseudomonadati</taxon>
        <taxon>Pseudomonadota</taxon>
        <taxon>Betaproteobacteria</taxon>
        <taxon>Rhodocyclales</taxon>
        <taxon>Zoogloeaceae</taxon>
        <taxon>Zoogloea</taxon>
    </lineage>
</organism>
<accession>A0ABQ6FD59</accession>
<dbReference type="EMBL" id="BSPX01000029">
    <property type="protein sequence ID" value="GLT22665.1"/>
    <property type="molecule type" value="Genomic_DNA"/>
</dbReference>